<dbReference type="AlphaFoldDB" id="A0A6C0ACV9"/>
<name>A0A6C0ACV9_9ZZZZ</name>
<accession>A0A6C0ACV9</accession>
<protein>
    <submittedName>
        <fullName evidence="1">Uncharacterized protein</fullName>
    </submittedName>
</protein>
<sequence>MNLESFINNYKENMQGLTSYHLLENKSDNKQILLLGSKYKYTLKETYKGDNLKVVSEFLKECAIKLDNTLHFYGENSFDYDLDFDHIDKTYNSHIQYDIIHNFSFLNSFPFNEYLTFLNIIDDIKFEDKDSIKENFNIKDFFRFILRCIKYLYCHDYRDLTNKDMIEYVVEQLNKIEDENTQFIIMTNLKHNLQENKNKFFNSIPNISLMQDYLINLTKYGIYSGSLEEVEIDKIIEYDNLNDYFKHNKDNIKKTNNLNLKLILETCIDFILSLTLDHYFISKIYQNIKDKSQKYIVLFAEYSRCDNIRKILINLGYTIINEDYSENDKALCFNFGKQLIKTDLETALSDIYWKKINGATHILGLEKGNKKVLFLGTQHDKFFKDSSNKFFVTLKKKTDYCILYEHFVDTDKYYINYDSTDIILNTINYLESNENFKGDIIPIDIRQNLITKLDDIYTIYNNLDKLLVLRDENNINLQELKNFVIEHQIFKKYNFNILETYFQTIKELSKPDSYKKISSNFKEQEILEKEVVNIKNKNTKKFVINEMLNLYKKHQQKIKIIIQDHDFRSKIENIMEKYQFKEIEDFFKEVEDIQNIIDLKEVVFVLVDISIQFINSRFIDIYSLVKILEFNKPVVYVAGNAHVKYLIKALKRFNYYEFNTFIELKN</sequence>
<organism evidence="1">
    <name type="scientific">viral metagenome</name>
    <dbReference type="NCBI Taxonomy" id="1070528"/>
    <lineage>
        <taxon>unclassified sequences</taxon>
        <taxon>metagenomes</taxon>
        <taxon>organismal metagenomes</taxon>
    </lineage>
</organism>
<reference evidence="1" key="1">
    <citation type="journal article" date="2020" name="Nature">
        <title>Giant virus diversity and host interactions through global metagenomics.</title>
        <authorList>
            <person name="Schulz F."/>
            <person name="Roux S."/>
            <person name="Paez-Espino D."/>
            <person name="Jungbluth S."/>
            <person name="Walsh D.A."/>
            <person name="Denef V.J."/>
            <person name="McMahon K.D."/>
            <person name="Konstantinidis K.T."/>
            <person name="Eloe-Fadrosh E.A."/>
            <person name="Kyrpides N.C."/>
            <person name="Woyke T."/>
        </authorList>
    </citation>
    <scope>NUCLEOTIDE SEQUENCE</scope>
    <source>
        <strain evidence="1">GVMAG-S-1004661-13</strain>
    </source>
</reference>
<evidence type="ECO:0000313" key="1">
    <source>
        <dbReference type="EMBL" id="QHS77273.1"/>
    </source>
</evidence>
<proteinExistence type="predicted"/>
<dbReference type="EMBL" id="MN740544">
    <property type="protein sequence ID" value="QHS77273.1"/>
    <property type="molecule type" value="Genomic_DNA"/>
</dbReference>